<protein>
    <submittedName>
        <fullName evidence="1">Uncharacterized protein</fullName>
    </submittedName>
</protein>
<dbReference type="Proteomes" id="UP000018348">
    <property type="component" value="Unassembled WGS sequence"/>
</dbReference>
<accession>T2IEH9</accession>
<comment type="caution">
    <text evidence="1">The sequence shown here is derived from an EMBL/GenBank/DDBJ whole genome shotgun (WGS) entry which is preliminary data.</text>
</comment>
<organism evidence="1 2">
    <name type="scientific">Crocosphaera watsonii WH 8502</name>
    <dbReference type="NCBI Taxonomy" id="423474"/>
    <lineage>
        <taxon>Bacteria</taxon>
        <taxon>Bacillati</taxon>
        <taxon>Cyanobacteriota</taxon>
        <taxon>Cyanophyceae</taxon>
        <taxon>Oscillatoriophycideae</taxon>
        <taxon>Chroococcales</taxon>
        <taxon>Aphanothecaceae</taxon>
        <taxon>Crocosphaera</taxon>
    </lineage>
</organism>
<evidence type="ECO:0000313" key="1">
    <source>
        <dbReference type="EMBL" id="CCQ51936.1"/>
    </source>
</evidence>
<reference evidence="1 2" key="1">
    <citation type="submission" date="2013-01" db="EMBL/GenBank/DDBJ databases">
        <authorList>
            <person name="Bench S."/>
        </authorList>
    </citation>
    <scope>NUCLEOTIDE SEQUENCE [LARGE SCALE GENOMIC DNA]</scope>
    <source>
        <strain evidence="1 2">WH 8502</strain>
    </source>
</reference>
<gene>
    <name evidence="1" type="ORF">CWATWH8502_880</name>
</gene>
<dbReference type="AlphaFoldDB" id="T2IEH9"/>
<sequence>MVMALGTIGTLATAAMLAQSSTLGRNLETSVTISQQNLSVAQTAKVNLQALLIEHNQLLEYEVEDWVKYLKSPNSSQESRNFNHNLSLCREDSDWKKTKQRILNLAQQKMIDVPVGKFSLVDLQKVDSSQIIATIKIENRRKNSAQYQVDINLSDNYLTNSVPVL</sequence>
<evidence type="ECO:0000313" key="2">
    <source>
        <dbReference type="Proteomes" id="UP000018348"/>
    </source>
</evidence>
<name>T2IEH9_CROWT</name>
<dbReference type="EMBL" id="CAQK01000557">
    <property type="protein sequence ID" value="CCQ51936.1"/>
    <property type="molecule type" value="Genomic_DNA"/>
</dbReference>
<reference evidence="1 2" key="2">
    <citation type="submission" date="2013-09" db="EMBL/GenBank/DDBJ databases">
        <title>Whole genome comparison of six Crocosphaera watsonii strains with differing phenotypes.</title>
        <authorList>
            <person name="Bench S.R."/>
            <person name="Heller P."/>
            <person name="Frank I."/>
            <person name="Arciniega M."/>
            <person name="Shilova I.N."/>
            <person name="Zehr J.P."/>
        </authorList>
    </citation>
    <scope>NUCLEOTIDE SEQUENCE [LARGE SCALE GENOMIC DNA]</scope>
    <source>
        <strain evidence="1 2">WH 8502</strain>
    </source>
</reference>
<proteinExistence type="predicted"/>